<dbReference type="RefSeq" id="WP_240624189.1">
    <property type="nucleotide sequence ID" value="NZ_QQSW01000001.1"/>
</dbReference>
<gene>
    <name evidence="6" type="ORF">EV688_102166</name>
</gene>
<keyword evidence="7" id="KW-1185">Reference proteome</keyword>
<dbReference type="Pfam" id="PF00730">
    <property type="entry name" value="HhH-GPD"/>
    <property type="match status" value="1"/>
</dbReference>
<proteinExistence type="predicted"/>
<keyword evidence="4" id="KW-0234">DNA repair</keyword>
<dbReference type="CDD" id="cd00056">
    <property type="entry name" value="ENDO3c"/>
    <property type="match status" value="1"/>
</dbReference>
<dbReference type="GO" id="GO:0006285">
    <property type="term" value="P:base-excision repair, AP site formation"/>
    <property type="evidence" value="ECO:0007669"/>
    <property type="project" value="TreeGrafter"/>
</dbReference>
<accession>A0A4R2L1I1</accession>
<dbReference type="Gene3D" id="1.10.340.30">
    <property type="entry name" value="Hypothetical protein, domain 2"/>
    <property type="match status" value="1"/>
</dbReference>
<dbReference type="AlphaFoldDB" id="A0A4R2L1I1"/>
<dbReference type="SUPFAM" id="SSF48150">
    <property type="entry name" value="DNA-glycosylase"/>
    <property type="match status" value="1"/>
</dbReference>
<dbReference type="InterPro" id="IPR051912">
    <property type="entry name" value="Alkylbase_DNA_Glycosylase/TA"/>
</dbReference>
<evidence type="ECO:0000313" key="7">
    <source>
        <dbReference type="Proteomes" id="UP000294980"/>
    </source>
</evidence>
<dbReference type="GO" id="GO:0043916">
    <property type="term" value="F:DNA-7-methylguanine glycosylase activity"/>
    <property type="evidence" value="ECO:0007669"/>
    <property type="project" value="TreeGrafter"/>
</dbReference>
<evidence type="ECO:0000256" key="2">
    <source>
        <dbReference type="ARBA" id="ARBA00012000"/>
    </source>
</evidence>
<evidence type="ECO:0000256" key="3">
    <source>
        <dbReference type="ARBA" id="ARBA00022763"/>
    </source>
</evidence>
<dbReference type="SMART" id="SM00478">
    <property type="entry name" value="ENDO3c"/>
    <property type="match status" value="1"/>
</dbReference>
<dbReference type="InterPro" id="IPR011257">
    <property type="entry name" value="DNA_glycosylase"/>
</dbReference>
<evidence type="ECO:0000256" key="4">
    <source>
        <dbReference type="ARBA" id="ARBA00023204"/>
    </source>
</evidence>
<organism evidence="6 7">
    <name type="scientific">Chromatocurvus halotolerans</name>
    <dbReference type="NCBI Taxonomy" id="1132028"/>
    <lineage>
        <taxon>Bacteria</taxon>
        <taxon>Pseudomonadati</taxon>
        <taxon>Pseudomonadota</taxon>
        <taxon>Gammaproteobacteria</taxon>
        <taxon>Cellvibrionales</taxon>
        <taxon>Halieaceae</taxon>
        <taxon>Chromatocurvus</taxon>
    </lineage>
</organism>
<evidence type="ECO:0000256" key="1">
    <source>
        <dbReference type="ARBA" id="ARBA00000086"/>
    </source>
</evidence>
<name>A0A4R2L1I1_9GAMM</name>
<sequence>MPALTRKHHLAAVNALAARDRDLGIIVARHGPPPFRARPAGFETLVHIILEQQVSLASAKATLDKLSVRLPEFTPAAYLRLEDEALRSAGVSRQKARYTRAVAAAIEDGTLPIAGLARRSDARARALLTALPGIGHWTADCYLMLALRRPDLWPIGDLALVKAIQTIKNLPERPDAMELDELGERYRPFRSVATQLYWHAYLNG</sequence>
<dbReference type="GO" id="GO:0006307">
    <property type="term" value="P:DNA alkylation repair"/>
    <property type="evidence" value="ECO:0007669"/>
    <property type="project" value="TreeGrafter"/>
</dbReference>
<dbReference type="GO" id="GO:0005737">
    <property type="term" value="C:cytoplasm"/>
    <property type="evidence" value="ECO:0007669"/>
    <property type="project" value="TreeGrafter"/>
</dbReference>
<dbReference type="GO" id="GO:0008725">
    <property type="term" value="F:DNA-3-methyladenine glycosylase activity"/>
    <property type="evidence" value="ECO:0007669"/>
    <property type="project" value="TreeGrafter"/>
</dbReference>
<keyword evidence="3" id="KW-0227">DNA damage</keyword>
<evidence type="ECO:0000259" key="5">
    <source>
        <dbReference type="SMART" id="SM00478"/>
    </source>
</evidence>
<dbReference type="EMBL" id="SLWX01000002">
    <property type="protein sequence ID" value="TCO77709.1"/>
    <property type="molecule type" value="Genomic_DNA"/>
</dbReference>
<dbReference type="GO" id="GO:0032131">
    <property type="term" value="F:alkylated DNA binding"/>
    <property type="evidence" value="ECO:0007669"/>
    <property type="project" value="TreeGrafter"/>
</dbReference>
<dbReference type="Proteomes" id="UP000294980">
    <property type="component" value="Unassembled WGS sequence"/>
</dbReference>
<dbReference type="GO" id="GO:0032993">
    <property type="term" value="C:protein-DNA complex"/>
    <property type="evidence" value="ECO:0007669"/>
    <property type="project" value="TreeGrafter"/>
</dbReference>
<evidence type="ECO:0000313" key="6">
    <source>
        <dbReference type="EMBL" id="TCO77709.1"/>
    </source>
</evidence>
<feature type="domain" description="HhH-GPD" evidence="5">
    <location>
        <begin position="50"/>
        <end position="202"/>
    </location>
</feature>
<comment type="caution">
    <text evidence="6">The sequence shown here is derived from an EMBL/GenBank/DDBJ whole genome shotgun (WGS) entry which is preliminary data.</text>
</comment>
<dbReference type="InterPro" id="IPR003265">
    <property type="entry name" value="HhH-GPD_domain"/>
</dbReference>
<comment type="catalytic activity">
    <reaction evidence="1">
        <text>Hydrolysis of alkylated DNA, releasing 3-methyladenine, 3-methylguanine, 7-methylguanine and 7-methyladenine.</text>
        <dbReference type="EC" id="3.2.2.21"/>
    </reaction>
</comment>
<dbReference type="Gene3D" id="1.10.1670.40">
    <property type="match status" value="1"/>
</dbReference>
<dbReference type="EC" id="3.2.2.21" evidence="2"/>
<dbReference type="PANTHER" id="PTHR43003:SF5">
    <property type="entry name" value="DNA-3-METHYLADENINE GLYCOSYLASE"/>
    <property type="match status" value="1"/>
</dbReference>
<dbReference type="PANTHER" id="PTHR43003">
    <property type="entry name" value="DNA-3-METHYLADENINE GLYCOSYLASE"/>
    <property type="match status" value="1"/>
</dbReference>
<protein>
    <recommendedName>
        <fullName evidence="2">DNA-3-methyladenine glycosylase II</fullName>
        <ecNumber evidence="2">3.2.2.21</ecNumber>
    </recommendedName>
</protein>
<reference evidence="6 7" key="1">
    <citation type="submission" date="2019-03" db="EMBL/GenBank/DDBJ databases">
        <title>Genomic Encyclopedia of Type Strains, Phase IV (KMG-IV): sequencing the most valuable type-strain genomes for metagenomic binning, comparative biology and taxonomic classification.</title>
        <authorList>
            <person name="Goeker M."/>
        </authorList>
    </citation>
    <scope>NUCLEOTIDE SEQUENCE [LARGE SCALE GENOMIC DNA]</scope>
    <source>
        <strain evidence="6 7">DSM 23344</strain>
    </source>
</reference>